<name>A0A8T0V6P8_PANVG</name>
<dbReference type="Proteomes" id="UP000823388">
    <property type="component" value="Chromosome 3K"/>
</dbReference>
<keyword evidence="3" id="KW-1185">Reference proteome</keyword>
<evidence type="ECO:0000256" key="1">
    <source>
        <dbReference type="SAM" id="MobiDB-lite"/>
    </source>
</evidence>
<evidence type="ECO:0000313" key="3">
    <source>
        <dbReference type="Proteomes" id="UP000823388"/>
    </source>
</evidence>
<sequence>MKINKNDMDNSAICAKLEKQKAKADKLEKVVECLSAQIVAGETSTADHPKGGASMALGTSNTDASTARDADQRVLKGAPSPTTTLSSATGAACTARDADQCVLKGAAPPTATGSSATGDA</sequence>
<reference evidence="2" key="1">
    <citation type="submission" date="2020-05" db="EMBL/GenBank/DDBJ databases">
        <title>WGS assembly of Panicum virgatum.</title>
        <authorList>
            <person name="Lovell J.T."/>
            <person name="Jenkins J."/>
            <person name="Shu S."/>
            <person name="Juenger T.E."/>
            <person name="Schmutz J."/>
        </authorList>
    </citation>
    <scope>NUCLEOTIDE SEQUENCE</scope>
    <source>
        <strain evidence="2">AP13</strain>
    </source>
</reference>
<proteinExistence type="predicted"/>
<feature type="region of interest" description="Disordered" evidence="1">
    <location>
        <begin position="41"/>
        <end position="90"/>
    </location>
</feature>
<accession>A0A8T0V6P8</accession>
<evidence type="ECO:0000313" key="2">
    <source>
        <dbReference type="EMBL" id="KAG2630057.1"/>
    </source>
</evidence>
<comment type="caution">
    <text evidence="2">The sequence shown here is derived from an EMBL/GenBank/DDBJ whole genome shotgun (WGS) entry which is preliminary data.</text>
</comment>
<protein>
    <submittedName>
        <fullName evidence="2">Uncharacterized protein</fullName>
    </submittedName>
</protein>
<dbReference type="EMBL" id="CM029041">
    <property type="protein sequence ID" value="KAG2630057.1"/>
    <property type="molecule type" value="Genomic_DNA"/>
</dbReference>
<gene>
    <name evidence="2" type="ORF">PVAP13_3KG517900</name>
</gene>
<feature type="compositionally biased region" description="Low complexity" evidence="1">
    <location>
        <begin position="77"/>
        <end position="90"/>
    </location>
</feature>
<organism evidence="2 3">
    <name type="scientific">Panicum virgatum</name>
    <name type="common">Blackwell switchgrass</name>
    <dbReference type="NCBI Taxonomy" id="38727"/>
    <lineage>
        <taxon>Eukaryota</taxon>
        <taxon>Viridiplantae</taxon>
        <taxon>Streptophyta</taxon>
        <taxon>Embryophyta</taxon>
        <taxon>Tracheophyta</taxon>
        <taxon>Spermatophyta</taxon>
        <taxon>Magnoliopsida</taxon>
        <taxon>Liliopsida</taxon>
        <taxon>Poales</taxon>
        <taxon>Poaceae</taxon>
        <taxon>PACMAD clade</taxon>
        <taxon>Panicoideae</taxon>
        <taxon>Panicodae</taxon>
        <taxon>Paniceae</taxon>
        <taxon>Panicinae</taxon>
        <taxon>Panicum</taxon>
        <taxon>Panicum sect. Hiantes</taxon>
    </lineage>
</organism>
<dbReference type="AlphaFoldDB" id="A0A8T0V6P8"/>